<gene>
    <name evidence="1" type="ORF">D1631_06205</name>
</gene>
<sequence>MKNIIAIVLLLFFEIGFSQVAIGKTSVSNASVSLEFAAGNRGMILPWVTSTAATVGSVDGTLIYDISDKKVKYLQGGLWKDLSVDTTGVVDTSLQDSKVEISGTKVAIGNNGAIDTALGILVLTDHNKAMILPKMASPHLSIINPSAGMIAYDTLSHQLAIFNGTVWSFWKP</sequence>
<proteinExistence type="predicted"/>
<protein>
    <submittedName>
        <fullName evidence="1">Uncharacterized protein</fullName>
    </submittedName>
</protein>
<dbReference type="AlphaFoldDB" id="A0A3M7TDH0"/>
<evidence type="ECO:0000313" key="2">
    <source>
        <dbReference type="Proteomes" id="UP000278775"/>
    </source>
</evidence>
<organism evidence="1 2">
    <name type="scientific">Chryseobacterium nematophagum</name>
    <dbReference type="NCBI Taxonomy" id="2305228"/>
    <lineage>
        <taxon>Bacteria</taxon>
        <taxon>Pseudomonadati</taxon>
        <taxon>Bacteroidota</taxon>
        <taxon>Flavobacteriia</taxon>
        <taxon>Flavobacteriales</taxon>
        <taxon>Weeksellaceae</taxon>
        <taxon>Chryseobacterium group</taxon>
        <taxon>Chryseobacterium</taxon>
    </lineage>
</organism>
<accession>A0A3M7TDH0</accession>
<dbReference type="Proteomes" id="UP000278775">
    <property type="component" value="Unassembled WGS sequence"/>
</dbReference>
<dbReference type="EMBL" id="QWIU01000002">
    <property type="protein sequence ID" value="RNA61551.1"/>
    <property type="molecule type" value="Genomic_DNA"/>
</dbReference>
<name>A0A3M7TDH0_9FLAO</name>
<evidence type="ECO:0000313" key="1">
    <source>
        <dbReference type="EMBL" id="RNA61551.1"/>
    </source>
</evidence>
<reference evidence="1 2" key="1">
    <citation type="submission" date="2018-08" db="EMBL/GenBank/DDBJ databases">
        <title>Chryseobacterium nematophagum: a novel matrix digesting pathogen of nematodes.</title>
        <authorList>
            <person name="Page A."/>
            <person name="Roberts M."/>
            <person name="Felix M.-A."/>
            <person name="Weir W."/>
        </authorList>
    </citation>
    <scope>NUCLEOTIDE SEQUENCE [LARGE SCALE GENOMIC DNA]</scope>
    <source>
        <strain evidence="1 2">JUb129</strain>
    </source>
</reference>
<dbReference type="OrthoDB" id="705292at2"/>
<comment type="caution">
    <text evidence="1">The sequence shown here is derived from an EMBL/GenBank/DDBJ whole genome shotgun (WGS) entry which is preliminary data.</text>
</comment>
<dbReference type="RefSeq" id="WP_122637682.1">
    <property type="nucleotide sequence ID" value="NZ_QWIU01000002.1"/>
</dbReference>